<sequence length="685" mass="74301">MALGDQGVAPPSGNGFGGAENGSSKWEWLWRSKEWLLQELIKRMSQASDNGVNTNSIYVDPDIIDLTMIPPPATPDDDGASKLPTGPSFPPTPFADRLSLDKELQALEDDLGDLKDLRIWNNSGLGGSTELGEGVSVASMAALAPLQYEDEEDIDSFIANVSVPPPPRSLESALMEPFSTVEHSPVVELTQDDINAFIIPPPPAGDSLELEKPIILRQKPKQPLTNGPVVKPPAPLPSEKESTGTLKLKVSAPPSEVSKQPPMSLPDRGPQASPKKRSPGRTLPTPPTEKPTLDLPTIAQRKELLLRAATNTNAEEEFPPPPTPQEDNAASRINGRELPKSPAKKIVQNPQPSHDQEDDRSPGPPIPPRSPIKGFNGPKTELRSPPSRLPPIPPEMKLVPKPPLPTKPKKAFGDQPPIEREKSSPRKLPPIPVAQNGFGKPPMPAPKPAINQALLKTVVNTSKEQAPQQPNGFHLSPVKPALKQNGLPPEPYLPNGISYECDSLETSFESESNSSEDAMQQLLGGRGRVTFAGTERHLQQVNKEMTDFSRSLTVVTPDDVQHEAYKELLTAEARQFVTASKLFVKSATETQDRLMDCLTQCVALMDRMADASKQMARHAPSVAQNDELLERVTDVGKTFLKTVQAAHRASGRNMNDPAMNTLMREATSLASALTALMKTLRVIPT</sequence>
<accession>A0A7R8W8M8</accession>
<evidence type="ECO:0000313" key="2">
    <source>
        <dbReference type="EMBL" id="CAD7226418.1"/>
    </source>
</evidence>
<protein>
    <submittedName>
        <fullName evidence="2">Uncharacterized protein</fullName>
    </submittedName>
</protein>
<proteinExistence type="predicted"/>
<gene>
    <name evidence="2" type="ORF">CTOB1V02_LOCUS4336</name>
</gene>
<dbReference type="OrthoDB" id="5859304at2759"/>
<dbReference type="AlphaFoldDB" id="A0A7R8W8M8"/>
<organism evidence="2">
    <name type="scientific">Cyprideis torosa</name>
    <dbReference type="NCBI Taxonomy" id="163714"/>
    <lineage>
        <taxon>Eukaryota</taxon>
        <taxon>Metazoa</taxon>
        <taxon>Ecdysozoa</taxon>
        <taxon>Arthropoda</taxon>
        <taxon>Crustacea</taxon>
        <taxon>Oligostraca</taxon>
        <taxon>Ostracoda</taxon>
        <taxon>Podocopa</taxon>
        <taxon>Podocopida</taxon>
        <taxon>Cytherocopina</taxon>
        <taxon>Cytheroidea</taxon>
        <taxon>Cytherideidae</taxon>
        <taxon>Cyprideis</taxon>
    </lineage>
</organism>
<name>A0A7R8W8M8_9CRUS</name>
<feature type="compositionally biased region" description="Pro residues" evidence="1">
    <location>
        <begin position="387"/>
        <end position="406"/>
    </location>
</feature>
<reference evidence="2" key="1">
    <citation type="submission" date="2020-11" db="EMBL/GenBank/DDBJ databases">
        <authorList>
            <person name="Tran Van P."/>
        </authorList>
    </citation>
    <scope>NUCLEOTIDE SEQUENCE</scope>
</reference>
<evidence type="ECO:0000256" key="1">
    <source>
        <dbReference type="SAM" id="MobiDB-lite"/>
    </source>
</evidence>
<feature type="region of interest" description="Disordered" evidence="1">
    <location>
        <begin position="1"/>
        <end position="21"/>
    </location>
</feature>
<feature type="region of interest" description="Disordered" evidence="1">
    <location>
        <begin position="217"/>
        <end position="430"/>
    </location>
</feature>
<dbReference type="Gene3D" id="1.20.1420.10">
    <property type="entry name" value="Talin, central domain"/>
    <property type="match status" value="1"/>
</dbReference>
<dbReference type="EMBL" id="OB660825">
    <property type="protein sequence ID" value="CAD7226418.1"/>
    <property type="molecule type" value="Genomic_DNA"/>
</dbReference>